<feature type="signal peptide" evidence="1">
    <location>
        <begin position="1"/>
        <end position="17"/>
    </location>
</feature>
<evidence type="ECO:0000313" key="4">
    <source>
        <dbReference type="Proteomes" id="UP001274896"/>
    </source>
</evidence>
<reference evidence="3" key="1">
    <citation type="submission" date="2023-06" db="EMBL/GenBank/DDBJ databases">
        <title>Male Hemibagrus guttatus genome.</title>
        <authorList>
            <person name="Bian C."/>
        </authorList>
    </citation>
    <scope>NUCLEOTIDE SEQUENCE</scope>
    <source>
        <strain evidence="3">Male_cb2023</strain>
        <tissue evidence="3">Muscle</tissue>
    </source>
</reference>
<feature type="chain" id="PRO_5041929186" description="Ig-like domain-containing protein" evidence="1">
    <location>
        <begin position="18"/>
        <end position="143"/>
    </location>
</feature>
<evidence type="ECO:0000313" key="3">
    <source>
        <dbReference type="EMBL" id="KAK3543483.1"/>
    </source>
</evidence>
<dbReference type="InterPro" id="IPR013783">
    <property type="entry name" value="Ig-like_fold"/>
</dbReference>
<dbReference type="SUPFAM" id="SSF48726">
    <property type="entry name" value="Immunoglobulin"/>
    <property type="match status" value="1"/>
</dbReference>
<dbReference type="PROSITE" id="PS50835">
    <property type="entry name" value="IG_LIKE"/>
    <property type="match status" value="1"/>
</dbReference>
<dbReference type="InterPro" id="IPR007110">
    <property type="entry name" value="Ig-like_dom"/>
</dbReference>
<name>A0AAE0R5F3_9TELE</name>
<keyword evidence="4" id="KW-1185">Reference proteome</keyword>
<gene>
    <name evidence="3" type="ORF">QTP70_023208</name>
</gene>
<accession>A0AAE0R5F3</accession>
<dbReference type="Proteomes" id="UP001274896">
    <property type="component" value="Unassembled WGS sequence"/>
</dbReference>
<dbReference type="CDD" id="cd00096">
    <property type="entry name" value="Ig"/>
    <property type="match status" value="1"/>
</dbReference>
<organism evidence="3 4">
    <name type="scientific">Hemibagrus guttatus</name>
    <dbReference type="NCBI Taxonomy" id="175788"/>
    <lineage>
        <taxon>Eukaryota</taxon>
        <taxon>Metazoa</taxon>
        <taxon>Chordata</taxon>
        <taxon>Craniata</taxon>
        <taxon>Vertebrata</taxon>
        <taxon>Euteleostomi</taxon>
        <taxon>Actinopterygii</taxon>
        <taxon>Neopterygii</taxon>
        <taxon>Teleostei</taxon>
        <taxon>Ostariophysi</taxon>
        <taxon>Siluriformes</taxon>
        <taxon>Bagridae</taxon>
        <taxon>Hemibagrus</taxon>
    </lineage>
</organism>
<sequence>MFFSWFLSLSLILSSFASIHQVSGGEEANGEMRTEYPVPVVVRVTTETAEVYECVHGGDPENVNYTWYRENWPSLPEGIKVDGNKLHFTYSTSDLNGLYSCMVINEKGTFIAYLYRDIQECFLNWILKKILELWMLPAFLFLQ</sequence>
<dbReference type="EMBL" id="JAUCMX010000006">
    <property type="protein sequence ID" value="KAK3543483.1"/>
    <property type="molecule type" value="Genomic_DNA"/>
</dbReference>
<dbReference type="InterPro" id="IPR036179">
    <property type="entry name" value="Ig-like_dom_sf"/>
</dbReference>
<evidence type="ECO:0000259" key="2">
    <source>
        <dbReference type="PROSITE" id="PS50835"/>
    </source>
</evidence>
<proteinExistence type="predicted"/>
<dbReference type="AlphaFoldDB" id="A0AAE0R5F3"/>
<protein>
    <recommendedName>
        <fullName evidence="2">Ig-like domain-containing protein</fullName>
    </recommendedName>
</protein>
<dbReference type="Gene3D" id="2.60.40.10">
    <property type="entry name" value="Immunoglobulins"/>
    <property type="match status" value="1"/>
</dbReference>
<comment type="caution">
    <text evidence="3">The sequence shown here is derived from an EMBL/GenBank/DDBJ whole genome shotgun (WGS) entry which is preliminary data.</text>
</comment>
<evidence type="ECO:0000256" key="1">
    <source>
        <dbReference type="SAM" id="SignalP"/>
    </source>
</evidence>
<keyword evidence="1" id="KW-0732">Signal</keyword>
<feature type="domain" description="Ig-like" evidence="2">
    <location>
        <begin position="39"/>
        <end position="112"/>
    </location>
</feature>